<name>A0A1B6IZ53_9HEMI</name>
<reference evidence="2" key="1">
    <citation type="submission" date="2015-11" db="EMBL/GenBank/DDBJ databases">
        <title>De novo transcriptome assembly of four potential Pierce s Disease insect vectors from Arizona vineyards.</title>
        <authorList>
            <person name="Tassone E.E."/>
        </authorList>
    </citation>
    <scope>NUCLEOTIDE SEQUENCE</scope>
</reference>
<dbReference type="EMBL" id="GECU01015478">
    <property type="protein sequence ID" value="JAS92228.1"/>
    <property type="molecule type" value="Transcribed_RNA"/>
</dbReference>
<feature type="non-terminal residue" evidence="2">
    <location>
        <position position="126"/>
    </location>
</feature>
<dbReference type="Gene3D" id="3.30.70.1820">
    <property type="entry name" value="L1 transposable element, RRM domain"/>
    <property type="match status" value="1"/>
</dbReference>
<dbReference type="AlphaFoldDB" id="A0A1B6IZ53"/>
<protein>
    <submittedName>
        <fullName evidence="2">Uncharacterized protein</fullName>
    </submittedName>
</protein>
<organism evidence="2">
    <name type="scientific">Homalodisca liturata</name>
    <dbReference type="NCBI Taxonomy" id="320908"/>
    <lineage>
        <taxon>Eukaryota</taxon>
        <taxon>Metazoa</taxon>
        <taxon>Ecdysozoa</taxon>
        <taxon>Arthropoda</taxon>
        <taxon>Hexapoda</taxon>
        <taxon>Insecta</taxon>
        <taxon>Pterygota</taxon>
        <taxon>Neoptera</taxon>
        <taxon>Paraneoptera</taxon>
        <taxon>Hemiptera</taxon>
        <taxon>Auchenorrhyncha</taxon>
        <taxon>Membracoidea</taxon>
        <taxon>Cicadellidae</taxon>
        <taxon>Cicadellinae</taxon>
        <taxon>Proconiini</taxon>
        <taxon>Homalodisca</taxon>
    </lineage>
</organism>
<evidence type="ECO:0000256" key="1">
    <source>
        <dbReference type="SAM" id="MobiDB-lite"/>
    </source>
</evidence>
<evidence type="ECO:0000313" key="2">
    <source>
        <dbReference type="EMBL" id="JAS92228.1"/>
    </source>
</evidence>
<feature type="region of interest" description="Disordered" evidence="1">
    <location>
        <begin position="107"/>
        <end position="126"/>
    </location>
</feature>
<accession>A0A1B6IZ53</accession>
<feature type="non-terminal residue" evidence="2">
    <location>
        <position position="1"/>
    </location>
</feature>
<sequence length="126" mass="14638">FTTKILAVEKTNTYLLSENKKLTNEVESLKLRLENLDQYNRNRNIQLDGVPEKINEKMVDIVNKLSEVINVPINYNEDIQACHRVPTKRKSGVKPIIIQFSNRQKRNDVLANSKKNRENLKSTSFP</sequence>
<gene>
    <name evidence="2" type="ORF">g.55973</name>
</gene>
<proteinExistence type="predicted"/>